<dbReference type="EMBL" id="JOKQ01000002">
    <property type="protein sequence ID" value="KHN70199.1"/>
    <property type="molecule type" value="Genomic_DNA"/>
</dbReference>
<dbReference type="GO" id="GO:0046872">
    <property type="term" value="F:metal ion binding"/>
    <property type="evidence" value="ECO:0007669"/>
    <property type="project" value="UniProtKB-KW"/>
</dbReference>
<dbReference type="RefSeq" id="XP_014564241.1">
    <property type="nucleotide sequence ID" value="XM_014708755.1"/>
</dbReference>
<evidence type="ECO:0000256" key="9">
    <source>
        <dbReference type="ARBA" id="ARBA00031044"/>
    </source>
</evidence>
<feature type="domain" description="Metallo-beta-lactamase" evidence="10">
    <location>
        <begin position="14"/>
        <end position="182"/>
    </location>
</feature>
<dbReference type="OrthoDB" id="515692at2759"/>
<reference evidence="11 12" key="1">
    <citation type="journal article" date="2014" name="MBio">
        <title>The Ordospora colligata genome; evolution of extreme reduction in microsporidia and host-to-parasite horizontal gene transfer.</title>
        <authorList>
            <person name="Pombert J.-F."/>
            <person name="Haag K.L."/>
            <person name="Beidas S."/>
            <person name="Ebert D."/>
            <person name="Keeling P.J."/>
        </authorList>
    </citation>
    <scope>NUCLEOTIDE SEQUENCE [LARGE SCALE GENOMIC DNA]</scope>
    <source>
        <strain evidence="11 12">OC4</strain>
    </source>
</reference>
<dbReference type="SUPFAM" id="SSF56281">
    <property type="entry name" value="Metallo-hydrolase/oxidoreductase"/>
    <property type="match status" value="1"/>
</dbReference>
<evidence type="ECO:0000256" key="4">
    <source>
        <dbReference type="ARBA" id="ARBA00006759"/>
    </source>
</evidence>
<evidence type="ECO:0000256" key="1">
    <source>
        <dbReference type="ARBA" id="ARBA00001623"/>
    </source>
</evidence>
<dbReference type="SMART" id="SM00849">
    <property type="entry name" value="Lactamase_B"/>
    <property type="match status" value="1"/>
</dbReference>
<dbReference type="CDD" id="cd07723">
    <property type="entry name" value="hydroxyacylglutathione_hydrolase_MBL-fold"/>
    <property type="match status" value="1"/>
</dbReference>
<dbReference type="UniPathway" id="UPA00619">
    <property type="reaction ID" value="UER00676"/>
</dbReference>
<keyword evidence="7 11" id="KW-0378">Hydrolase</keyword>
<comment type="caution">
    <text evidence="11">The sequence shown here is derived from an EMBL/GenBank/DDBJ whole genome shotgun (WGS) entry which is preliminary data.</text>
</comment>
<keyword evidence="8" id="KW-0862">Zinc</keyword>
<comment type="cofactor">
    <cofactor evidence="2">
        <name>Zn(2+)</name>
        <dbReference type="ChEBI" id="CHEBI:29105"/>
    </cofactor>
</comment>
<dbReference type="InterPro" id="IPR001279">
    <property type="entry name" value="Metallo-B-lactamas"/>
</dbReference>
<dbReference type="PANTHER" id="PTHR11935">
    <property type="entry name" value="BETA LACTAMASE DOMAIN"/>
    <property type="match status" value="1"/>
</dbReference>
<dbReference type="PANTHER" id="PTHR11935:SF94">
    <property type="entry name" value="TENZING NORGAY, ISOFORM C"/>
    <property type="match status" value="1"/>
</dbReference>
<sequence length="268" mass="30920">MSVFAVSILIGEGKNYMHLIYNEDVMICIDACRFDVLKKALRVEFTESVYSAQQILAMEDCTNERRLVCVLTTHRHSDHIGGIDELKSEMPSIRLISGFEDEICAHGDILDIEGIEVECIHTPCHTSDSFCYYIARKYLATGDTLFLLGCGKFFEGTARQMIDAIEKIKARVDPEALMLYGHDYNEQNIRFTENFYIVPKSIKNKRFLKLQDEAEYNLFFDPRRAFLYKSVNIACDKQLITGKEPTEFISTEDAMTKLRARKDLFNRQ</sequence>
<keyword evidence="12" id="KW-1185">Reference proteome</keyword>
<evidence type="ECO:0000256" key="2">
    <source>
        <dbReference type="ARBA" id="ARBA00001947"/>
    </source>
</evidence>
<comment type="catalytic activity">
    <reaction evidence="1">
        <text>an S-(2-hydroxyacyl)glutathione + H2O = a 2-hydroxy carboxylate + glutathione + H(+)</text>
        <dbReference type="Rhea" id="RHEA:21864"/>
        <dbReference type="ChEBI" id="CHEBI:15377"/>
        <dbReference type="ChEBI" id="CHEBI:15378"/>
        <dbReference type="ChEBI" id="CHEBI:57925"/>
        <dbReference type="ChEBI" id="CHEBI:58896"/>
        <dbReference type="ChEBI" id="CHEBI:71261"/>
        <dbReference type="EC" id="3.1.2.6"/>
    </reaction>
</comment>
<accession>A0A0B2ULQ4</accession>
<dbReference type="AlphaFoldDB" id="A0A0B2ULQ4"/>
<dbReference type="STRING" id="1354746.A0A0B2ULQ4"/>
<dbReference type="FunCoup" id="A0A0B2ULQ4">
    <property type="interactions" value="35"/>
</dbReference>
<dbReference type="GeneID" id="26261128"/>
<evidence type="ECO:0000256" key="5">
    <source>
        <dbReference type="ARBA" id="ARBA00011917"/>
    </source>
</evidence>
<dbReference type="Proteomes" id="UP000031056">
    <property type="component" value="Unassembled WGS sequence"/>
</dbReference>
<evidence type="ECO:0000313" key="12">
    <source>
        <dbReference type="Proteomes" id="UP000031056"/>
    </source>
</evidence>
<keyword evidence="6" id="KW-0479">Metal-binding</keyword>
<evidence type="ECO:0000259" key="10">
    <source>
        <dbReference type="SMART" id="SM00849"/>
    </source>
</evidence>
<name>A0A0B2ULQ4_9MICR</name>
<evidence type="ECO:0000313" key="11">
    <source>
        <dbReference type="EMBL" id="KHN70199.1"/>
    </source>
</evidence>
<comment type="pathway">
    <text evidence="3">Secondary metabolite metabolism; methylglyoxal degradation; (R)-lactate from methylglyoxal: step 2/2.</text>
</comment>
<proteinExistence type="inferred from homology"/>
<dbReference type="HOGENOM" id="CLU_030571_4_5_1"/>
<comment type="similarity">
    <text evidence="4">Belongs to the metallo-beta-lactamase superfamily. Glyoxalase II family.</text>
</comment>
<evidence type="ECO:0000256" key="8">
    <source>
        <dbReference type="ARBA" id="ARBA00022833"/>
    </source>
</evidence>
<dbReference type="InterPro" id="IPR035680">
    <property type="entry name" value="Clx_II_MBL"/>
</dbReference>
<gene>
    <name evidence="11" type="ORF">M896_020330</name>
</gene>
<evidence type="ECO:0000256" key="7">
    <source>
        <dbReference type="ARBA" id="ARBA00022801"/>
    </source>
</evidence>
<evidence type="ECO:0000256" key="3">
    <source>
        <dbReference type="ARBA" id="ARBA00004963"/>
    </source>
</evidence>
<dbReference type="InParanoid" id="A0A0B2ULQ4"/>
<evidence type="ECO:0000256" key="6">
    <source>
        <dbReference type="ARBA" id="ARBA00022723"/>
    </source>
</evidence>
<organism evidence="11 12">
    <name type="scientific">Ordospora colligata OC4</name>
    <dbReference type="NCBI Taxonomy" id="1354746"/>
    <lineage>
        <taxon>Eukaryota</taxon>
        <taxon>Fungi</taxon>
        <taxon>Fungi incertae sedis</taxon>
        <taxon>Microsporidia</taxon>
        <taxon>Ordosporidae</taxon>
        <taxon>Ordospora</taxon>
    </lineage>
</organism>
<dbReference type="InterPro" id="IPR036866">
    <property type="entry name" value="RibonucZ/Hydroxyglut_hydro"/>
</dbReference>
<protein>
    <recommendedName>
        <fullName evidence="5">hydroxyacylglutathione hydrolase</fullName>
        <ecNumber evidence="5">3.1.2.6</ecNumber>
    </recommendedName>
    <alternativeName>
        <fullName evidence="9">Glyoxalase II</fullName>
    </alternativeName>
</protein>
<dbReference type="Gene3D" id="3.60.15.10">
    <property type="entry name" value="Ribonuclease Z/Hydroxyacylglutathione hydrolase-like"/>
    <property type="match status" value="1"/>
</dbReference>
<dbReference type="VEuPathDB" id="MicrosporidiaDB:M896_020330"/>
<dbReference type="EC" id="3.1.2.6" evidence="5"/>
<dbReference type="GO" id="GO:0004416">
    <property type="term" value="F:hydroxyacylglutathione hydrolase activity"/>
    <property type="evidence" value="ECO:0007669"/>
    <property type="project" value="UniProtKB-EC"/>
</dbReference>